<dbReference type="AlphaFoldDB" id="A0A0L9V2V5"/>
<name>A0A0L9V2V5_PHAAN</name>
<sequence length="111" mass="12082">MVLVRCFSFLPSSLACNVVVAVARSDTTVEAQPMVVNGSVEYVLSWWAHGLLVFVVYEEVTLLLLRFTMDKLLSFSGAVASDDRSSCEALSFMDVVTNDNSWLVGSGPCPI</sequence>
<dbReference type="Proteomes" id="UP000053144">
    <property type="component" value="Chromosome 8"/>
</dbReference>
<feature type="signal peptide" evidence="1">
    <location>
        <begin position="1"/>
        <end position="15"/>
    </location>
</feature>
<reference evidence="3" key="1">
    <citation type="journal article" date="2015" name="Proc. Natl. Acad. Sci. U.S.A.">
        <title>Genome sequencing of adzuki bean (Vigna angularis) provides insight into high starch and low fat accumulation and domestication.</title>
        <authorList>
            <person name="Yang K."/>
            <person name="Tian Z."/>
            <person name="Chen C."/>
            <person name="Luo L."/>
            <person name="Zhao B."/>
            <person name="Wang Z."/>
            <person name="Yu L."/>
            <person name="Li Y."/>
            <person name="Sun Y."/>
            <person name="Li W."/>
            <person name="Chen Y."/>
            <person name="Li Y."/>
            <person name="Zhang Y."/>
            <person name="Ai D."/>
            <person name="Zhao J."/>
            <person name="Shang C."/>
            <person name="Ma Y."/>
            <person name="Wu B."/>
            <person name="Wang M."/>
            <person name="Gao L."/>
            <person name="Sun D."/>
            <person name="Zhang P."/>
            <person name="Guo F."/>
            <person name="Wang W."/>
            <person name="Li Y."/>
            <person name="Wang J."/>
            <person name="Varshney R.K."/>
            <person name="Wang J."/>
            <person name="Ling H.Q."/>
            <person name="Wan P."/>
        </authorList>
    </citation>
    <scope>NUCLEOTIDE SEQUENCE</scope>
    <source>
        <strain evidence="3">cv. Jingnong 6</strain>
    </source>
</reference>
<evidence type="ECO:0008006" key="4">
    <source>
        <dbReference type="Google" id="ProtNLM"/>
    </source>
</evidence>
<proteinExistence type="predicted"/>
<protein>
    <recommendedName>
        <fullName evidence="4">Secreted protein</fullName>
    </recommendedName>
</protein>
<evidence type="ECO:0000256" key="1">
    <source>
        <dbReference type="SAM" id="SignalP"/>
    </source>
</evidence>
<gene>
    <name evidence="2" type="ORF">LR48_Vigan08g025200</name>
</gene>
<dbReference type="PROSITE" id="PS51257">
    <property type="entry name" value="PROKAR_LIPOPROTEIN"/>
    <property type="match status" value="1"/>
</dbReference>
<dbReference type="EMBL" id="CM003378">
    <property type="protein sequence ID" value="KOM49425.1"/>
    <property type="molecule type" value="Genomic_DNA"/>
</dbReference>
<feature type="chain" id="PRO_5012407306" description="Secreted protein" evidence="1">
    <location>
        <begin position="16"/>
        <end position="111"/>
    </location>
</feature>
<accession>A0A0L9V2V5</accession>
<organism evidence="2 3">
    <name type="scientific">Phaseolus angularis</name>
    <name type="common">Azuki bean</name>
    <name type="synonym">Vigna angularis</name>
    <dbReference type="NCBI Taxonomy" id="3914"/>
    <lineage>
        <taxon>Eukaryota</taxon>
        <taxon>Viridiplantae</taxon>
        <taxon>Streptophyta</taxon>
        <taxon>Embryophyta</taxon>
        <taxon>Tracheophyta</taxon>
        <taxon>Spermatophyta</taxon>
        <taxon>Magnoliopsida</taxon>
        <taxon>eudicotyledons</taxon>
        <taxon>Gunneridae</taxon>
        <taxon>Pentapetalae</taxon>
        <taxon>rosids</taxon>
        <taxon>fabids</taxon>
        <taxon>Fabales</taxon>
        <taxon>Fabaceae</taxon>
        <taxon>Papilionoideae</taxon>
        <taxon>50 kb inversion clade</taxon>
        <taxon>NPAAA clade</taxon>
        <taxon>indigoferoid/millettioid clade</taxon>
        <taxon>Phaseoleae</taxon>
        <taxon>Vigna</taxon>
    </lineage>
</organism>
<keyword evidence="1" id="KW-0732">Signal</keyword>
<evidence type="ECO:0000313" key="2">
    <source>
        <dbReference type="EMBL" id="KOM49425.1"/>
    </source>
</evidence>
<dbReference type="Gramene" id="KOM49425">
    <property type="protein sequence ID" value="KOM49425"/>
    <property type="gene ID" value="LR48_Vigan08g025200"/>
</dbReference>
<evidence type="ECO:0000313" key="3">
    <source>
        <dbReference type="Proteomes" id="UP000053144"/>
    </source>
</evidence>